<keyword evidence="2" id="KW-0496">Mitochondrion</keyword>
<comment type="caution">
    <text evidence="3">The sequence shown here is derived from an EMBL/GenBank/DDBJ whole genome shotgun (WGS) entry which is preliminary data.</text>
</comment>
<evidence type="ECO:0000256" key="1">
    <source>
        <dbReference type="ARBA" id="ARBA00004173"/>
    </source>
</evidence>
<dbReference type="InterPro" id="IPR043128">
    <property type="entry name" value="Rev_trsase/Diguanyl_cyclase"/>
</dbReference>
<evidence type="ECO:0000256" key="2">
    <source>
        <dbReference type="ARBA" id="ARBA00023128"/>
    </source>
</evidence>
<proteinExistence type="predicted"/>
<gene>
    <name evidence="3" type="ORF">QR685DRAFT_447087</name>
</gene>
<protein>
    <submittedName>
        <fullName evidence="3">Uncharacterized protein</fullName>
    </submittedName>
</protein>
<name>A0ABR3D5Y1_NEUIN</name>
<comment type="subcellular location">
    <subcellularLocation>
        <location evidence="1">Mitochondrion</location>
    </subcellularLocation>
</comment>
<evidence type="ECO:0000313" key="3">
    <source>
        <dbReference type="EMBL" id="KAL0468128.1"/>
    </source>
</evidence>
<dbReference type="Proteomes" id="UP001451303">
    <property type="component" value="Unassembled WGS sequence"/>
</dbReference>
<accession>A0ABR3D5Y1</accession>
<dbReference type="EMBL" id="JAVLET010000007">
    <property type="protein sequence ID" value="KAL0468128.1"/>
    <property type="molecule type" value="Genomic_DNA"/>
</dbReference>
<organism evidence="3 4">
    <name type="scientific">Neurospora intermedia</name>
    <dbReference type="NCBI Taxonomy" id="5142"/>
    <lineage>
        <taxon>Eukaryota</taxon>
        <taxon>Fungi</taxon>
        <taxon>Dikarya</taxon>
        <taxon>Ascomycota</taxon>
        <taxon>Pezizomycotina</taxon>
        <taxon>Sordariomycetes</taxon>
        <taxon>Sordariomycetidae</taxon>
        <taxon>Sordariales</taxon>
        <taxon>Sordariaceae</taxon>
        <taxon>Neurospora</taxon>
    </lineage>
</organism>
<dbReference type="Gene3D" id="3.30.70.270">
    <property type="match status" value="1"/>
</dbReference>
<sequence length="78" mass="9473">FLEYRYFIQMYINNIIIFNKTAKVYFKDFQIVFNIIGKYRIYIGADKLFVGYLSVKLLNYIVNKKAINRINNRITTFK</sequence>
<reference evidence="3 4" key="1">
    <citation type="submission" date="2023-09" db="EMBL/GenBank/DDBJ databases">
        <title>Multi-omics analysis of a traditional fermented food reveals byproduct-associated fungal strains for waste-to-food upcycling.</title>
        <authorList>
            <consortium name="Lawrence Berkeley National Laboratory"/>
            <person name="Rekdal V.M."/>
            <person name="Villalobos-Escobedo J.M."/>
            <person name="Rodriguez-Valeron N."/>
            <person name="Garcia M.O."/>
            <person name="Vasquez D.P."/>
            <person name="Damayanti I."/>
            <person name="Sorensen P.M."/>
            <person name="Baidoo E.E."/>
            <person name="De Carvalho A.C."/>
            <person name="Riley R."/>
            <person name="Lipzen A."/>
            <person name="He G."/>
            <person name="Yan M."/>
            <person name="Haridas S."/>
            <person name="Daum C."/>
            <person name="Yoshinaga Y."/>
            <person name="Ng V."/>
            <person name="Grigoriev I.V."/>
            <person name="Munk R."/>
            <person name="Nuraida L."/>
            <person name="Wijaya C.H."/>
            <person name="Morales P.-C."/>
            <person name="Keasling J.D."/>
        </authorList>
    </citation>
    <scope>NUCLEOTIDE SEQUENCE [LARGE SCALE GENOMIC DNA]</scope>
    <source>
        <strain evidence="3 4">FGSC 2613</strain>
    </source>
</reference>
<keyword evidence="4" id="KW-1185">Reference proteome</keyword>
<dbReference type="InterPro" id="IPR043502">
    <property type="entry name" value="DNA/RNA_pol_sf"/>
</dbReference>
<evidence type="ECO:0000313" key="4">
    <source>
        <dbReference type="Proteomes" id="UP001451303"/>
    </source>
</evidence>
<dbReference type="SUPFAM" id="SSF56672">
    <property type="entry name" value="DNA/RNA polymerases"/>
    <property type="match status" value="1"/>
</dbReference>
<feature type="non-terminal residue" evidence="3">
    <location>
        <position position="1"/>
    </location>
</feature>